<evidence type="ECO:0000259" key="1">
    <source>
        <dbReference type="Pfam" id="PF25319"/>
    </source>
</evidence>
<dbReference type="InterPro" id="IPR057522">
    <property type="entry name" value="HofO_C"/>
</dbReference>
<organism evidence="2 3">
    <name type="scientific">Raoultella terrigena</name>
    <name type="common">Klebsiella terrigena</name>
    <dbReference type="NCBI Taxonomy" id="577"/>
    <lineage>
        <taxon>Bacteria</taxon>
        <taxon>Pseudomonadati</taxon>
        <taxon>Pseudomonadota</taxon>
        <taxon>Gammaproteobacteria</taxon>
        <taxon>Enterobacterales</taxon>
        <taxon>Enterobacteriaceae</taxon>
        <taxon>Klebsiella/Raoultella group</taxon>
        <taxon>Raoultella</taxon>
    </lineage>
</organism>
<dbReference type="Pfam" id="PF25319">
    <property type="entry name" value="HofO"/>
    <property type="match status" value="1"/>
</dbReference>
<sequence length="149" mass="16393">MLALIERGMASLFRLRGGWLTLAVALPLTLAAGLWLISPPPAQESVRSDRLRQQWLKLLPLRVALGREEVAGPAERVFSPLHLPVDGAALIAWKPAGRGGEMVLELRWPSVPALFSWLADCGMRVAAFSLQPQKRVLRLSLQLEAEDAE</sequence>
<gene>
    <name evidence="2" type="ORF">NCTC13038_05366</name>
</gene>
<evidence type="ECO:0000313" key="2">
    <source>
        <dbReference type="EMBL" id="VFS86451.1"/>
    </source>
</evidence>
<name>A0A485CPQ3_RAOTE</name>
<dbReference type="AlphaFoldDB" id="A0A485CPQ3"/>
<proteinExistence type="predicted"/>
<feature type="domain" description="DNA utilization protein HofO C-terminal" evidence="1">
    <location>
        <begin position="78"/>
        <end position="147"/>
    </location>
</feature>
<evidence type="ECO:0000313" key="3">
    <source>
        <dbReference type="Proteomes" id="UP000332594"/>
    </source>
</evidence>
<dbReference type="EMBL" id="CAADJG010000002">
    <property type="protein sequence ID" value="VFS86451.1"/>
    <property type="molecule type" value="Genomic_DNA"/>
</dbReference>
<dbReference type="Proteomes" id="UP000332594">
    <property type="component" value="Unassembled WGS sequence"/>
</dbReference>
<reference evidence="2 3" key="1">
    <citation type="submission" date="2019-03" db="EMBL/GenBank/DDBJ databases">
        <authorList>
            <consortium name="Pathogen Informatics"/>
        </authorList>
    </citation>
    <scope>NUCLEOTIDE SEQUENCE [LARGE SCALE GENOMIC DNA]</scope>
    <source>
        <strain evidence="2 3">NCTC13038</strain>
    </source>
</reference>
<protein>
    <recommendedName>
        <fullName evidence="1">DNA utilization protein HofO C-terminal domain-containing protein</fullName>
    </recommendedName>
</protein>
<accession>A0A485CPQ3</accession>
<dbReference type="RefSeq" id="WP_255313553.1">
    <property type="nucleotide sequence ID" value="NZ_BJNO01000030.1"/>
</dbReference>